<dbReference type="AlphaFoldDB" id="A0A2I0HUH5"/>
<evidence type="ECO:0000313" key="3">
    <source>
        <dbReference type="Proteomes" id="UP000233551"/>
    </source>
</evidence>
<dbReference type="Proteomes" id="UP000233551">
    <property type="component" value="Unassembled WGS sequence"/>
</dbReference>
<comment type="caution">
    <text evidence="2">The sequence shown here is derived from an EMBL/GenBank/DDBJ whole genome shotgun (WGS) entry which is preliminary data.</text>
</comment>
<keyword evidence="3" id="KW-1185">Reference proteome</keyword>
<protein>
    <submittedName>
        <fullName evidence="2">Uncharacterized protein</fullName>
    </submittedName>
</protein>
<dbReference type="EMBL" id="PGOL01005383">
    <property type="protein sequence ID" value="PKI35359.1"/>
    <property type="molecule type" value="Genomic_DNA"/>
</dbReference>
<feature type="region of interest" description="Disordered" evidence="1">
    <location>
        <begin position="96"/>
        <end position="118"/>
    </location>
</feature>
<organism evidence="2 3">
    <name type="scientific">Punica granatum</name>
    <name type="common">Pomegranate</name>
    <dbReference type="NCBI Taxonomy" id="22663"/>
    <lineage>
        <taxon>Eukaryota</taxon>
        <taxon>Viridiplantae</taxon>
        <taxon>Streptophyta</taxon>
        <taxon>Embryophyta</taxon>
        <taxon>Tracheophyta</taxon>
        <taxon>Spermatophyta</taxon>
        <taxon>Magnoliopsida</taxon>
        <taxon>eudicotyledons</taxon>
        <taxon>Gunneridae</taxon>
        <taxon>Pentapetalae</taxon>
        <taxon>rosids</taxon>
        <taxon>malvids</taxon>
        <taxon>Myrtales</taxon>
        <taxon>Lythraceae</taxon>
        <taxon>Punica</taxon>
    </lineage>
</organism>
<evidence type="ECO:0000313" key="2">
    <source>
        <dbReference type="EMBL" id="PKI35359.1"/>
    </source>
</evidence>
<sequence>MGASANPKGGQGCAPFCALDPTPRSSGPSPDLSVRPGRVLDSACMAAWMELSASGARVDVARGAGRHGTVAGMPIPAAELSDYSAGEYECAPQMAEKGDSHNPGTSCDHGAARIPSSDPQEACERQLTPKAPPFRETVLGRWDNRYQAFDQRTLVGDMSAVYSSIVRANSVAWKLNTACSGSQNSAAVLKKMQSTRVSVSITTSPMMPWMNAWSTGRRVLQMRMMSCLSGVIASSLRPGAGRSILT</sequence>
<name>A0A2I0HUH5_PUNGR</name>
<evidence type="ECO:0000256" key="1">
    <source>
        <dbReference type="SAM" id="MobiDB-lite"/>
    </source>
</evidence>
<proteinExistence type="predicted"/>
<reference evidence="2 3" key="1">
    <citation type="submission" date="2017-11" db="EMBL/GenBank/DDBJ databases">
        <title>De-novo sequencing of pomegranate (Punica granatum L.) genome.</title>
        <authorList>
            <person name="Akparov Z."/>
            <person name="Amiraslanov A."/>
            <person name="Hajiyeva S."/>
            <person name="Abbasov M."/>
            <person name="Kaur K."/>
            <person name="Hamwieh A."/>
            <person name="Solovyev V."/>
            <person name="Salamov A."/>
            <person name="Braich B."/>
            <person name="Kosarev P."/>
            <person name="Mahmoud A."/>
            <person name="Hajiyev E."/>
            <person name="Babayeva S."/>
            <person name="Izzatullayeva V."/>
            <person name="Mammadov A."/>
            <person name="Mammadov A."/>
            <person name="Sharifova S."/>
            <person name="Ojaghi J."/>
            <person name="Eynullazada K."/>
            <person name="Bayramov B."/>
            <person name="Abdulazimova A."/>
            <person name="Shahmuradov I."/>
        </authorList>
    </citation>
    <scope>NUCLEOTIDE SEQUENCE [LARGE SCALE GENOMIC DNA]</scope>
    <source>
        <strain evidence="3">cv. AG2017</strain>
        <tissue evidence="2">Leaf</tissue>
    </source>
</reference>
<gene>
    <name evidence="2" type="ORF">CRG98_044250</name>
</gene>
<feature type="region of interest" description="Disordered" evidence="1">
    <location>
        <begin position="1"/>
        <end position="34"/>
    </location>
</feature>
<accession>A0A2I0HUH5</accession>